<feature type="transmembrane region" description="Helical" evidence="2">
    <location>
        <begin position="169"/>
        <end position="189"/>
    </location>
</feature>
<dbReference type="EMBL" id="SJPU01000005">
    <property type="protein sequence ID" value="TWU10007.1"/>
    <property type="molecule type" value="Genomic_DNA"/>
</dbReference>
<feature type="transmembrane region" description="Helical" evidence="2">
    <location>
        <begin position="138"/>
        <end position="157"/>
    </location>
</feature>
<evidence type="ECO:0000256" key="2">
    <source>
        <dbReference type="SAM" id="Phobius"/>
    </source>
</evidence>
<evidence type="ECO:0000313" key="3">
    <source>
        <dbReference type="EMBL" id="TWU10007.1"/>
    </source>
</evidence>
<reference evidence="3 4" key="1">
    <citation type="journal article" date="2020" name="Antonie Van Leeuwenhoek">
        <title>Rhodopirellula heiligendammensis sp. nov., Rhodopirellula pilleata sp. nov., and Rhodopirellula solitaria sp. nov. isolated from natural or artificial marine surfaces in Northern Germany and California, USA, and emended description of the genus Rhodopirellula.</title>
        <authorList>
            <person name="Kallscheuer N."/>
            <person name="Wiegand S."/>
            <person name="Jogler M."/>
            <person name="Boedeker C."/>
            <person name="Peeters S.H."/>
            <person name="Rast P."/>
            <person name="Heuer A."/>
            <person name="Jetten M.S.M."/>
            <person name="Rohde M."/>
            <person name="Jogler C."/>
        </authorList>
    </citation>
    <scope>NUCLEOTIDE SEQUENCE [LARGE SCALE GENOMIC DNA]</scope>
    <source>
        <strain evidence="3 4">Poly21</strain>
    </source>
</reference>
<keyword evidence="2" id="KW-0472">Membrane</keyword>
<feature type="transmembrane region" description="Helical" evidence="2">
    <location>
        <begin position="104"/>
        <end position="126"/>
    </location>
</feature>
<evidence type="ECO:0000313" key="4">
    <source>
        <dbReference type="Proteomes" id="UP000319908"/>
    </source>
</evidence>
<keyword evidence="4" id="KW-1185">Reference proteome</keyword>
<feature type="transmembrane region" description="Helical" evidence="2">
    <location>
        <begin position="62"/>
        <end position="84"/>
    </location>
</feature>
<organism evidence="3 4">
    <name type="scientific">Allorhodopirellula heiligendammensis</name>
    <dbReference type="NCBI Taxonomy" id="2714739"/>
    <lineage>
        <taxon>Bacteria</taxon>
        <taxon>Pseudomonadati</taxon>
        <taxon>Planctomycetota</taxon>
        <taxon>Planctomycetia</taxon>
        <taxon>Pirellulales</taxon>
        <taxon>Pirellulaceae</taxon>
        <taxon>Allorhodopirellula</taxon>
    </lineage>
</organism>
<keyword evidence="2" id="KW-1133">Transmembrane helix</keyword>
<feature type="transmembrane region" description="Helical" evidence="2">
    <location>
        <begin position="12"/>
        <end position="31"/>
    </location>
</feature>
<name>A0A5C6BEC8_9BACT</name>
<sequence length="318" mass="33977">MLNLPIPLDGSIPHELMVGLLYGFALAATLTPQRGSLKGIRANRTGPGGIWSEGIWSKGTRAFLVMAGGYMALVLSQLFGLTLTDSDHMGDVGPSSGLWTSDWTLSRTWVLAVLVCATNALNGLCGRLESSGHGARQFTIADLLATLTACAILVALLRYTSLVQRGPVFWVGMVVITSMIPVVLIGLRVDSEARSWVRCGLAVVGASLLVVGLAWAESDIAQRGKISYAEAAVRYGCLVAAMIAPRLIGQSIAAATGAGAKRLLQSVVDPFPRRTPATDCLKNPPDDYPDTSPMLRSEPRRTDTTAAWQAQRHFDFRV</sequence>
<feature type="transmembrane region" description="Helical" evidence="2">
    <location>
        <begin position="196"/>
        <end position="216"/>
    </location>
</feature>
<proteinExistence type="predicted"/>
<keyword evidence="2" id="KW-0812">Transmembrane</keyword>
<evidence type="ECO:0000256" key="1">
    <source>
        <dbReference type="SAM" id="MobiDB-lite"/>
    </source>
</evidence>
<dbReference type="Proteomes" id="UP000319908">
    <property type="component" value="Unassembled WGS sequence"/>
</dbReference>
<dbReference type="OrthoDB" id="9824119at2"/>
<accession>A0A5C6BEC8</accession>
<comment type="caution">
    <text evidence="3">The sequence shown here is derived from an EMBL/GenBank/DDBJ whole genome shotgun (WGS) entry which is preliminary data.</text>
</comment>
<gene>
    <name evidence="3" type="ORF">Poly21_53400</name>
</gene>
<feature type="region of interest" description="Disordered" evidence="1">
    <location>
        <begin position="275"/>
        <end position="303"/>
    </location>
</feature>
<dbReference type="RefSeq" id="WP_146409785.1">
    <property type="nucleotide sequence ID" value="NZ_SJPU01000005.1"/>
</dbReference>
<dbReference type="AlphaFoldDB" id="A0A5C6BEC8"/>
<protein>
    <submittedName>
        <fullName evidence="3">Uncharacterized protein</fullName>
    </submittedName>
</protein>